<dbReference type="SUPFAM" id="SSF53756">
    <property type="entry name" value="UDP-Glycosyltransferase/glycogen phosphorylase"/>
    <property type="match status" value="1"/>
</dbReference>
<evidence type="ECO:0000259" key="1">
    <source>
        <dbReference type="Pfam" id="PF00534"/>
    </source>
</evidence>
<accession>A0AAU9CW02</accession>
<evidence type="ECO:0000313" key="3">
    <source>
        <dbReference type="EMBL" id="BCX82132.1"/>
    </source>
</evidence>
<gene>
    <name evidence="3" type="ORF">MIT9_P1717</name>
</gene>
<dbReference type="RefSeq" id="WP_317704542.1">
    <property type="nucleotide sequence ID" value="NZ_AP024714.1"/>
</dbReference>
<keyword evidence="4" id="KW-1185">Reference proteome</keyword>
<sequence>MSLPRVGIVSPEFPPDIGGVENYALGYVRALAGMGYPVTVFTCRHPKGEIDLPGVDIRPVLKLRRVLDRKLLETPGIDAWHAMNAAYAWIAEETEKPVVVSVHGNDFLRAYQPVTAPALDRFGPLWRFESRLRPLERAWRGHTTRKLQKWLPKATAILTNSRYTERVLLGKIPACRGRTIPALVGGDPFFLELPLAGGERHSPVRLATVARLSEPRKNIHLVLEALARLQDRYDFRYTVVGDGHLRPELEGLAQKLRLADRVKFAGSLERETLRRMLLESDLFVLTPSVLPHSHEGFGLVYLEAAACGVPSLAARLAGAAEAVAEGESGFFVEKPETEAIASALGAFLEGRIRYSRRRCREFAKRFTWEKVVQKALPFYAEKR</sequence>
<keyword evidence="3" id="KW-0328">Glycosyltransferase</keyword>
<dbReference type="CDD" id="cd03801">
    <property type="entry name" value="GT4_PimA-like"/>
    <property type="match status" value="1"/>
</dbReference>
<dbReference type="PANTHER" id="PTHR45947:SF3">
    <property type="entry name" value="SULFOQUINOVOSYL TRANSFERASE SQD2"/>
    <property type="match status" value="1"/>
</dbReference>
<dbReference type="Gene3D" id="3.40.50.2000">
    <property type="entry name" value="Glycogen Phosphorylase B"/>
    <property type="match status" value="2"/>
</dbReference>
<keyword evidence="3" id="KW-0808">Transferase</keyword>
<name>A0AAU9CW02_9GAMM</name>
<evidence type="ECO:0000259" key="2">
    <source>
        <dbReference type="Pfam" id="PF13439"/>
    </source>
</evidence>
<dbReference type="InterPro" id="IPR050194">
    <property type="entry name" value="Glycosyltransferase_grp1"/>
</dbReference>
<proteinExistence type="predicted"/>
<dbReference type="Pfam" id="PF13439">
    <property type="entry name" value="Glyco_transf_4"/>
    <property type="match status" value="1"/>
</dbReference>
<dbReference type="KEGG" id="mcau:MIT9_P1717"/>
<dbReference type="Pfam" id="PF00534">
    <property type="entry name" value="Glycos_transf_1"/>
    <property type="match status" value="1"/>
</dbReference>
<dbReference type="GO" id="GO:0016757">
    <property type="term" value="F:glycosyltransferase activity"/>
    <property type="evidence" value="ECO:0007669"/>
    <property type="project" value="UniProtKB-KW"/>
</dbReference>
<dbReference type="EC" id="2.4.1.346" evidence="3"/>
<reference evidence="4" key="1">
    <citation type="journal article" date="2024" name="Int. J. Syst. Evol. Microbiol.">
        <title>Methylomarinovum tepidoasis sp. nov., a moderately thermophilic methanotroph of the family Methylothermaceae isolated from a deep-sea hydrothermal field.</title>
        <authorList>
            <person name="Hirayama H."/>
            <person name="Takaki Y."/>
            <person name="Abe M."/>
            <person name="Miyazaki M."/>
            <person name="Uematsu K."/>
            <person name="Matsui Y."/>
            <person name="Takai K."/>
        </authorList>
    </citation>
    <scope>NUCLEOTIDE SEQUENCE [LARGE SCALE GENOMIC DNA]</scope>
    <source>
        <strain evidence="4">IT-9</strain>
    </source>
</reference>
<feature type="domain" description="Glycosyltransferase subfamily 4-like N-terminal" evidence="2">
    <location>
        <begin position="17"/>
        <end position="181"/>
    </location>
</feature>
<dbReference type="AlphaFoldDB" id="A0AAU9CW02"/>
<dbReference type="PANTHER" id="PTHR45947">
    <property type="entry name" value="SULFOQUINOVOSYL TRANSFERASE SQD2"/>
    <property type="match status" value="1"/>
</dbReference>
<dbReference type="InterPro" id="IPR001296">
    <property type="entry name" value="Glyco_trans_1"/>
</dbReference>
<dbReference type="InterPro" id="IPR028098">
    <property type="entry name" value="Glyco_trans_4-like_N"/>
</dbReference>
<dbReference type="EMBL" id="AP024714">
    <property type="protein sequence ID" value="BCX82132.1"/>
    <property type="molecule type" value="Genomic_DNA"/>
</dbReference>
<evidence type="ECO:0000313" key="4">
    <source>
        <dbReference type="Proteomes" id="UP001321825"/>
    </source>
</evidence>
<protein>
    <submittedName>
        <fullName evidence="3">Phosphatidyl-myo-inositol dimannoside synthase</fullName>
        <ecNumber evidence="3">2.4.1.346</ecNumber>
    </submittedName>
</protein>
<feature type="domain" description="Glycosyl transferase family 1" evidence="1">
    <location>
        <begin position="205"/>
        <end position="365"/>
    </location>
</feature>
<dbReference type="Proteomes" id="UP001321825">
    <property type="component" value="Chromosome"/>
</dbReference>
<organism evidence="3 4">
    <name type="scientific">Methylomarinovum caldicuralii</name>
    <dbReference type="NCBI Taxonomy" id="438856"/>
    <lineage>
        <taxon>Bacteria</taxon>
        <taxon>Pseudomonadati</taxon>
        <taxon>Pseudomonadota</taxon>
        <taxon>Gammaproteobacteria</taxon>
        <taxon>Methylococcales</taxon>
        <taxon>Methylothermaceae</taxon>
        <taxon>Methylomarinovum</taxon>
    </lineage>
</organism>